<proteinExistence type="predicted"/>
<dbReference type="Proteomes" id="UP000789525">
    <property type="component" value="Unassembled WGS sequence"/>
</dbReference>
<sequence length="587" mass="67660">DSSNRREDTNRDNANNVVNRPLAVNNTGGDSGHNADEMFGTMSGGKYLGANLRPDPFMLMFGSKSGVEYLSVNIQRLITSCCFQYLLTMFESIVTEYLNDTKYSHWSIVSILEYTKSKCQLYTNSISDLKKDIYTALQKYKENPQNHKYLSNKLDKILLGFDKSFSTAEVEEFIDKLREEQEVRGFDTAFQTNVASACTVKALQSYRMNQVLIDELKDEHKKGGPSSVMVLRKRKNRVNYAESLSEVETNSDHEEKSKEVNDTNNLTDSSDTTLENMNEENLEQFGAHTIIVPTIDTSNKVQSCWPSHEISFQKITEERKLHLSSGRKVEDVLYAYALKLEYEQPAHSFIIDTSDDNIKNLFTKKEWEKIMNNNKKTVPGIDENMAKHLLKYKKKTPSEMRAHVMKPWLETIYRQEQHFDYQYIHQVFTYLLDEYESPKNRLAQPHAEGWYAVNIWSILIDKAFLNIPNIELVRGETCSITSSNRKNDGEMYRIKGQRKALGHRIDGIFQNTVNDYEYGGIEVAKTCQGPHDRKHLGDSLKLTKFLKDIFYQQSSIVDHNEAIIKKVEIVGLLHSRLQLQLLMDYGG</sequence>
<reference evidence="1" key="1">
    <citation type="submission" date="2021-06" db="EMBL/GenBank/DDBJ databases">
        <authorList>
            <person name="Kallberg Y."/>
            <person name="Tangrot J."/>
            <person name="Rosling A."/>
        </authorList>
    </citation>
    <scope>NUCLEOTIDE SEQUENCE</scope>
    <source>
        <strain evidence="1">CL356</strain>
    </source>
</reference>
<evidence type="ECO:0000313" key="1">
    <source>
        <dbReference type="EMBL" id="CAG8632796.1"/>
    </source>
</evidence>
<accession>A0ACA9N641</accession>
<feature type="non-terminal residue" evidence="1">
    <location>
        <position position="1"/>
    </location>
</feature>
<dbReference type="EMBL" id="CAJVPT010018269">
    <property type="protein sequence ID" value="CAG8632796.1"/>
    <property type="molecule type" value="Genomic_DNA"/>
</dbReference>
<keyword evidence="2" id="KW-1185">Reference proteome</keyword>
<comment type="caution">
    <text evidence="1">The sequence shown here is derived from an EMBL/GenBank/DDBJ whole genome shotgun (WGS) entry which is preliminary data.</text>
</comment>
<feature type="non-terminal residue" evidence="1">
    <location>
        <position position="587"/>
    </location>
</feature>
<name>A0ACA9N641_9GLOM</name>
<gene>
    <name evidence="1" type="ORF">ACOLOM_LOCUS7685</name>
</gene>
<protein>
    <submittedName>
        <fullName evidence="1">3026_t:CDS:1</fullName>
    </submittedName>
</protein>
<organism evidence="1 2">
    <name type="scientific">Acaulospora colombiana</name>
    <dbReference type="NCBI Taxonomy" id="27376"/>
    <lineage>
        <taxon>Eukaryota</taxon>
        <taxon>Fungi</taxon>
        <taxon>Fungi incertae sedis</taxon>
        <taxon>Mucoromycota</taxon>
        <taxon>Glomeromycotina</taxon>
        <taxon>Glomeromycetes</taxon>
        <taxon>Diversisporales</taxon>
        <taxon>Acaulosporaceae</taxon>
        <taxon>Acaulospora</taxon>
    </lineage>
</organism>
<evidence type="ECO:0000313" key="2">
    <source>
        <dbReference type="Proteomes" id="UP000789525"/>
    </source>
</evidence>